<dbReference type="RefSeq" id="WP_153653330.1">
    <property type="nucleotide sequence ID" value="NZ_CP045737.1"/>
</dbReference>
<name>A0A5Q2MJT8_9ACTN</name>
<dbReference type="EMBL" id="CP045737">
    <property type="protein sequence ID" value="QGG42029.1"/>
    <property type="molecule type" value="Genomic_DNA"/>
</dbReference>
<proteinExistence type="predicted"/>
<dbReference type="AlphaFoldDB" id="A0A5Q2MJT8"/>
<dbReference type="KEGG" id="aef:GEV26_11985"/>
<keyword evidence="2" id="KW-1185">Reference proteome</keyword>
<gene>
    <name evidence="1" type="ORF">GEV26_11985</name>
</gene>
<organism evidence="1 2">
    <name type="scientific">Aeromicrobium yanjiei</name>
    <dbReference type="NCBI Taxonomy" id="2662028"/>
    <lineage>
        <taxon>Bacteria</taxon>
        <taxon>Bacillati</taxon>
        <taxon>Actinomycetota</taxon>
        <taxon>Actinomycetes</taxon>
        <taxon>Propionibacteriales</taxon>
        <taxon>Nocardioidaceae</taxon>
        <taxon>Aeromicrobium</taxon>
    </lineage>
</organism>
<reference evidence="1 2" key="1">
    <citation type="submission" date="2019-11" db="EMBL/GenBank/DDBJ databases">
        <authorList>
            <person name="Li J."/>
        </authorList>
    </citation>
    <scope>NUCLEOTIDE SEQUENCE [LARGE SCALE GENOMIC DNA]</scope>
    <source>
        <strain evidence="1 2">MF47</strain>
    </source>
</reference>
<protein>
    <submittedName>
        <fullName evidence="1">Uncharacterized protein</fullName>
    </submittedName>
</protein>
<sequence length="231" mass="25166">MTARPVPLTVDPSVMYAVVTASPLESEDLIPPPSPELLRRYGTSEPALERLSSRRHQLLLMRSCRVEDAAATQRDVRVEALRLAEEHDGVVIDLAIPRVVEERADEVSLAHATQWYVADYAHLDAGELRTVGLASFGLPEIHLSGVSRQQHAMFSAVLAGLVHRLIAEWPANDPVGDATVTLRDIAYGLGDPSAAETPKDRAVGVRIDYDPDENVLLVRVVDDPATALFAP</sequence>
<evidence type="ECO:0000313" key="2">
    <source>
        <dbReference type="Proteomes" id="UP000392064"/>
    </source>
</evidence>
<dbReference type="Proteomes" id="UP000392064">
    <property type="component" value="Chromosome"/>
</dbReference>
<evidence type="ECO:0000313" key="1">
    <source>
        <dbReference type="EMBL" id="QGG42029.1"/>
    </source>
</evidence>
<accession>A0A5Q2MJT8</accession>